<dbReference type="InterPro" id="IPR036388">
    <property type="entry name" value="WH-like_DNA-bd_sf"/>
</dbReference>
<dbReference type="GO" id="GO:0010774">
    <property type="term" value="P:meiotic strand invasion involved in reciprocal meiotic recombination"/>
    <property type="evidence" value="ECO:0007669"/>
    <property type="project" value="TreeGrafter"/>
</dbReference>
<keyword evidence="3" id="KW-0233">DNA recombination</keyword>
<comment type="similarity">
    <text evidence="2">Belongs to the HOP2 family.</text>
</comment>
<dbReference type="GO" id="GO:0120231">
    <property type="term" value="C:DNA recombinase auxiliary factor complex"/>
    <property type="evidence" value="ECO:0007669"/>
    <property type="project" value="TreeGrafter"/>
</dbReference>
<dbReference type="SUPFAM" id="SSF46785">
    <property type="entry name" value="Winged helix' DNA-binding domain"/>
    <property type="match status" value="1"/>
</dbReference>
<dbReference type="PANTHER" id="PTHR15938:SF0">
    <property type="entry name" value="HOMOLOGOUS-PAIRING PROTEIN 2 HOMOLOG"/>
    <property type="match status" value="1"/>
</dbReference>
<dbReference type="PANTHER" id="PTHR15938">
    <property type="entry name" value="TBP-1 INTERACTING PROTEIN"/>
    <property type="match status" value="1"/>
</dbReference>
<keyword evidence="8" id="KW-1185">Reference proteome</keyword>
<dbReference type="AlphaFoldDB" id="A0A5J5F930"/>
<evidence type="ECO:0000256" key="1">
    <source>
        <dbReference type="ARBA" id="ARBA00004123"/>
    </source>
</evidence>
<comment type="subcellular location">
    <subcellularLocation>
        <location evidence="1">Nucleus</location>
    </subcellularLocation>
</comment>
<evidence type="ECO:0000256" key="4">
    <source>
        <dbReference type="ARBA" id="ARBA00023242"/>
    </source>
</evidence>
<dbReference type="Gene3D" id="1.10.10.10">
    <property type="entry name" value="Winged helix-like DNA-binding domain superfamily/Winged helix DNA-binding domain"/>
    <property type="match status" value="1"/>
</dbReference>
<dbReference type="InterPro" id="IPR010776">
    <property type="entry name" value="Hop2_WH_dom"/>
</dbReference>
<gene>
    <name evidence="7" type="ORF">FN846DRAFT_902470</name>
</gene>
<feature type="domain" description="Homologous-pairing protein 2 winged helix" evidence="6">
    <location>
        <begin position="16"/>
        <end position="74"/>
    </location>
</feature>
<dbReference type="GO" id="GO:0007129">
    <property type="term" value="P:homologous chromosome pairing at meiosis"/>
    <property type="evidence" value="ECO:0007669"/>
    <property type="project" value="TreeGrafter"/>
</dbReference>
<accession>A0A5J5F930</accession>
<name>A0A5J5F930_9PEZI</name>
<evidence type="ECO:0000256" key="5">
    <source>
        <dbReference type="ARBA" id="ARBA00023254"/>
    </source>
</evidence>
<dbReference type="InterPro" id="IPR036390">
    <property type="entry name" value="WH_DNA-bd_sf"/>
</dbReference>
<dbReference type="FunCoup" id="A0A5J5F930">
    <property type="interactions" value="237"/>
</dbReference>
<evidence type="ECO:0000313" key="7">
    <source>
        <dbReference type="EMBL" id="KAA8913847.1"/>
    </source>
</evidence>
<protein>
    <submittedName>
        <fullName evidence="7">Homologous-pairing protein-like protein 2</fullName>
    </submittedName>
</protein>
<evidence type="ECO:0000256" key="2">
    <source>
        <dbReference type="ARBA" id="ARBA00007922"/>
    </source>
</evidence>
<proteinExistence type="inferred from homology"/>
<dbReference type="Pfam" id="PF07106">
    <property type="entry name" value="WHD_TBPIP"/>
    <property type="match status" value="1"/>
</dbReference>
<keyword evidence="4" id="KW-0539">Nucleus</keyword>
<organism evidence="7 8">
    <name type="scientific">Sphaerosporella brunnea</name>
    <dbReference type="NCBI Taxonomy" id="1250544"/>
    <lineage>
        <taxon>Eukaryota</taxon>
        <taxon>Fungi</taxon>
        <taxon>Dikarya</taxon>
        <taxon>Ascomycota</taxon>
        <taxon>Pezizomycotina</taxon>
        <taxon>Pezizomycetes</taxon>
        <taxon>Pezizales</taxon>
        <taxon>Pyronemataceae</taxon>
        <taxon>Sphaerosporella</taxon>
    </lineage>
</organism>
<dbReference type="EMBL" id="VXIS01000011">
    <property type="protein sequence ID" value="KAA8913847.1"/>
    <property type="molecule type" value="Genomic_DNA"/>
</dbReference>
<sequence>MPPKKEKKEQFTGDQASDMILEYLMKQNRPYSATDISSNLHNAVTKATAARILKEMHESALIEGRISGKQIVYHAIQACNAGEKASEENLKTMDAEIESIKMETASMKAKIKETQATLSTLRSTPTVIALTLSIEEKEGELVVLNDTLKTLHANNTCVPVDPTRRAAAEQDYSRIEKVFLHRRRQFKELWGIIADGYPGDLAQLWEGIGLDGEMP</sequence>
<evidence type="ECO:0000256" key="3">
    <source>
        <dbReference type="ARBA" id="ARBA00023172"/>
    </source>
</evidence>
<comment type="caution">
    <text evidence="7">The sequence shown here is derived from an EMBL/GenBank/DDBJ whole genome shotgun (WGS) entry which is preliminary data.</text>
</comment>
<evidence type="ECO:0000259" key="6">
    <source>
        <dbReference type="Pfam" id="PF07106"/>
    </source>
</evidence>
<dbReference type="GO" id="GO:0003690">
    <property type="term" value="F:double-stranded DNA binding"/>
    <property type="evidence" value="ECO:0007669"/>
    <property type="project" value="TreeGrafter"/>
</dbReference>
<dbReference type="Proteomes" id="UP000326924">
    <property type="component" value="Unassembled WGS sequence"/>
</dbReference>
<dbReference type="InParanoid" id="A0A5J5F930"/>
<dbReference type="GO" id="GO:0000709">
    <property type="term" value="P:meiotic joint molecule formation"/>
    <property type="evidence" value="ECO:0007669"/>
    <property type="project" value="TreeGrafter"/>
</dbReference>
<keyword evidence="5" id="KW-0469">Meiosis</keyword>
<dbReference type="OrthoDB" id="272266at2759"/>
<evidence type="ECO:0000313" key="8">
    <source>
        <dbReference type="Proteomes" id="UP000326924"/>
    </source>
</evidence>
<dbReference type="GO" id="GO:0000794">
    <property type="term" value="C:condensed nuclear chromosome"/>
    <property type="evidence" value="ECO:0007669"/>
    <property type="project" value="TreeGrafter"/>
</dbReference>
<dbReference type="GO" id="GO:0120230">
    <property type="term" value="F:recombinase activator activity"/>
    <property type="evidence" value="ECO:0007669"/>
    <property type="project" value="TreeGrafter"/>
</dbReference>
<reference evidence="7 8" key="1">
    <citation type="submission" date="2019-09" db="EMBL/GenBank/DDBJ databases">
        <title>Draft genome of the ectomycorrhizal ascomycete Sphaerosporella brunnea.</title>
        <authorList>
            <consortium name="DOE Joint Genome Institute"/>
            <person name="Benucci G.M."/>
            <person name="Marozzi G."/>
            <person name="Antonielli L."/>
            <person name="Sanchez S."/>
            <person name="Marco P."/>
            <person name="Wang X."/>
            <person name="Falini L.B."/>
            <person name="Barry K."/>
            <person name="Haridas S."/>
            <person name="Lipzen A."/>
            <person name="Labutti K."/>
            <person name="Grigoriev I.V."/>
            <person name="Murat C."/>
            <person name="Martin F."/>
            <person name="Albertini E."/>
            <person name="Donnini D."/>
            <person name="Bonito G."/>
        </authorList>
    </citation>
    <scope>NUCLEOTIDE SEQUENCE [LARGE SCALE GENOMIC DNA]</scope>
    <source>
        <strain evidence="7 8">Sb_GMNB300</strain>
    </source>
</reference>